<proteinExistence type="predicted"/>
<evidence type="ECO:0000256" key="1">
    <source>
        <dbReference type="SAM" id="Coils"/>
    </source>
</evidence>
<organism evidence="3 4">
    <name type="scientific">Gordonia caeni</name>
    <dbReference type="NCBI Taxonomy" id="1007097"/>
    <lineage>
        <taxon>Bacteria</taxon>
        <taxon>Bacillati</taxon>
        <taxon>Actinomycetota</taxon>
        <taxon>Actinomycetes</taxon>
        <taxon>Mycobacteriales</taxon>
        <taxon>Gordoniaceae</taxon>
        <taxon>Gordonia</taxon>
    </lineage>
</organism>
<sequence length="254" mass="27632">MAKRNDGAGAVVLVVFFLIAGIAIVFPKPIWLTFAIVLGVAAIAVVGTLVRKDVAEQRQIRAATVRATEDEQARVERARQSNRLGHKNVERLESAQVAAERVTLSDAAGEGWLGEVDFTEDLRTIAENFEKATALRATASDLTALSAPSPDDRRILADAQTAADRLEDAANLLSDLICRCSDEADLIDASLRKQRQDAENERRRAELHGDLSAMLYGAESAPGEEPMESGADRVMARVAAYREIVAEISRVRDH</sequence>
<comment type="caution">
    <text evidence="3">The sequence shown here is derived from an EMBL/GenBank/DDBJ whole genome shotgun (WGS) entry which is preliminary data.</text>
</comment>
<keyword evidence="1" id="KW-0175">Coiled coil</keyword>
<gene>
    <name evidence="3" type="ORF">GCM10022231_29200</name>
</gene>
<keyword evidence="2" id="KW-0472">Membrane</keyword>
<evidence type="ECO:0000313" key="4">
    <source>
        <dbReference type="Proteomes" id="UP001418444"/>
    </source>
</evidence>
<keyword evidence="4" id="KW-1185">Reference proteome</keyword>
<feature type="coiled-coil region" evidence="1">
    <location>
        <begin position="156"/>
        <end position="208"/>
    </location>
</feature>
<keyword evidence="2" id="KW-0812">Transmembrane</keyword>
<dbReference type="EMBL" id="BAAAZW010000009">
    <property type="protein sequence ID" value="GAA3966482.1"/>
    <property type="molecule type" value="Genomic_DNA"/>
</dbReference>
<dbReference type="Proteomes" id="UP001418444">
    <property type="component" value="Unassembled WGS sequence"/>
</dbReference>
<name>A0ABP7PJX3_9ACTN</name>
<dbReference type="RefSeq" id="WP_344785057.1">
    <property type="nucleotide sequence ID" value="NZ_BAAAZW010000009.1"/>
</dbReference>
<protein>
    <submittedName>
        <fullName evidence="3">Uncharacterized protein</fullName>
    </submittedName>
</protein>
<keyword evidence="2" id="KW-1133">Transmembrane helix</keyword>
<accession>A0ABP7PJX3</accession>
<evidence type="ECO:0000313" key="3">
    <source>
        <dbReference type="EMBL" id="GAA3966482.1"/>
    </source>
</evidence>
<feature type="transmembrane region" description="Helical" evidence="2">
    <location>
        <begin position="32"/>
        <end position="50"/>
    </location>
</feature>
<reference evidence="4" key="1">
    <citation type="journal article" date="2019" name="Int. J. Syst. Evol. Microbiol.">
        <title>The Global Catalogue of Microorganisms (GCM) 10K type strain sequencing project: providing services to taxonomists for standard genome sequencing and annotation.</title>
        <authorList>
            <consortium name="The Broad Institute Genomics Platform"/>
            <consortium name="The Broad Institute Genome Sequencing Center for Infectious Disease"/>
            <person name="Wu L."/>
            <person name="Ma J."/>
        </authorList>
    </citation>
    <scope>NUCLEOTIDE SEQUENCE [LARGE SCALE GENOMIC DNA]</scope>
    <source>
        <strain evidence="4">JCM 16923</strain>
    </source>
</reference>
<feature type="transmembrane region" description="Helical" evidence="2">
    <location>
        <begin position="7"/>
        <end position="26"/>
    </location>
</feature>
<evidence type="ECO:0000256" key="2">
    <source>
        <dbReference type="SAM" id="Phobius"/>
    </source>
</evidence>